<dbReference type="Proteomes" id="UP000294739">
    <property type="component" value="Unassembled WGS sequence"/>
</dbReference>
<reference evidence="2 3" key="1">
    <citation type="submission" date="2019-03" db="EMBL/GenBank/DDBJ databases">
        <title>Draft genome sequences of novel Actinobacteria.</title>
        <authorList>
            <person name="Sahin N."/>
            <person name="Ay H."/>
            <person name="Saygin H."/>
        </authorList>
    </citation>
    <scope>NUCLEOTIDE SEQUENCE [LARGE SCALE GENOMIC DNA]</scope>
    <source>
        <strain evidence="2 3">5K138</strain>
    </source>
</reference>
<keyword evidence="3" id="KW-1185">Reference proteome</keyword>
<comment type="caution">
    <text evidence="2">The sequence shown here is derived from an EMBL/GenBank/DDBJ whole genome shotgun (WGS) entry which is preliminary data.</text>
</comment>
<keyword evidence="1" id="KW-0812">Transmembrane</keyword>
<keyword evidence="1" id="KW-0472">Membrane</keyword>
<accession>A0A4R5CM39</accession>
<name>A0A4R5CM39_9ACTN</name>
<gene>
    <name evidence="2" type="ORF">E1269_23985</name>
</gene>
<dbReference type="AlphaFoldDB" id="A0A4R5CM39"/>
<dbReference type="InParanoid" id="A0A4R5CM39"/>
<feature type="transmembrane region" description="Helical" evidence="1">
    <location>
        <begin position="71"/>
        <end position="91"/>
    </location>
</feature>
<evidence type="ECO:0000256" key="1">
    <source>
        <dbReference type="SAM" id="Phobius"/>
    </source>
</evidence>
<dbReference type="OrthoDB" id="3779668at2"/>
<keyword evidence="1" id="KW-1133">Transmembrane helix</keyword>
<dbReference type="EMBL" id="SMKZ01000044">
    <property type="protein sequence ID" value="TDE01046.1"/>
    <property type="molecule type" value="Genomic_DNA"/>
</dbReference>
<evidence type="ECO:0008006" key="4">
    <source>
        <dbReference type="Google" id="ProtNLM"/>
    </source>
</evidence>
<dbReference type="RefSeq" id="WP_131899305.1">
    <property type="nucleotide sequence ID" value="NZ_SMKZ01000044.1"/>
</dbReference>
<evidence type="ECO:0000313" key="3">
    <source>
        <dbReference type="Proteomes" id="UP000294739"/>
    </source>
</evidence>
<evidence type="ECO:0000313" key="2">
    <source>
        <dbReference type="EMBL" id="TDE01046.1"/>
    </source>
</evidence>
<protein>
    <recommendedName>
        <fullName evidence="4">DUF4367 domain-containing protein</fullName>
    </recommendedName>
</protein>
<organism evidence="2 3">
    <name type="scientific">Jiangella asiatica</name>
    <dbReference type="NCBI Taxonomy" id="2530372"/>
    <lineage>
        <taxon>Bacteria</taxon>
        <taxon>Bacillati</taxon>
        <taxon>Actinomycetota</taxon>
        <taxon>Actinomycetes</taxon>
        <taxon>Jiangellales</taxon>
        <taxon>Jiangellaceae</taxon>
        <taxon>Jiangella</taxon>
    </lineage>
</organism>
<proteinExistence type="predicted"/>
<sequence>MNDSMDAQVRRTARMSDERIAALVGSTAEADLMGRILATSPANVRELVDEPGLAPAPSSGRGRLRPTRRRLVSLAVAASVGAAALFTVQAVQQDEGGQVWAAYAVEVAEGAPRLLVDDEDWSVEYANEFEPDRGSMDFTDGTHELWVTWSSTWDLELILNDRRDVAVDEETVTVAGQEGTLLTYPDDEYAVIWQHGDNVVEALTLGGVEESTYRDLIASIHTVDVDTWLSALPQDVVRPADTQAVLAELLADIPLPDGYEITPPAGAVTRHQLVHNVEREAVCAWVTEWVRAADAGDQAAVDVAATALGGARDWAVQDEVEHRDEEFWANIDSIVDDGVLPGGRELVISGDTEVEGWQVVFCV</sequence>